<name>A0A382SJP2_9ZZZZ</name>
<protein>
    <submittedName>
        <fullName evidence="1">Uncharacterized protein</fullName>
    </submittedName>
</protein>
<dbReference type="EMBL" id="UINC01129656">
    <property type="protein sequence ID" value="SVD10190.1"/>
    <property type="molecule type" value="Genomic_DNA"/>
</dbReference>
<accession>A0A382SJP2</accession>
<dbReference type="AlphaFoldDB" id="A0A382SJP2"/>
<sequence>MLENSLDRMEKKLDKIEDECRVNCSEYKVSTIEWCECMDSCLNTKDNMKIKIADCEPDSIKSN</sequence>
<proteinExistence type="predicted"/>
<organism evidence="1">
    <name type="scientific">marine metagenome</name>
    <dbReference type="NCBI Taxonomy" id="408172"/>
    <lineage>
        <taxon>unclassified sequences</taxon>
        <taxon>metagenomes</taxon>
        <taxon>ecological metagenomes</taxon>
    </lineage>
</organism>
<evidence type="ECO:0000313" key="1">
    <source>
        <dbReference type="EMBL" id="SVD10190.1"/>
    </source>
</evidence>
<gene>
    <name evidence="1" type="ORF">METZ01_LOCUS363044</name>
</gene>
<reference evidence="1" key="1">
    <citation type="submission" date="2018-05" db="EMBL/GenBank/DDBJ databases">
        <authorList>
            <person name="Lanie J.A."/>
            <person name="Ng W.-L."/>
            <person name="Kazmierczak K.M."/>
            <person name="Andrzejewski T.M."/>
            <person name="Davidsen T.M."/>
            <person name="Wayne K.J."/>
            <person name="Tettelin H."/>
            <person name="Glass J.I."/>
            <person name="Rusch D."/>
            <person name="Podicherti R."/>
            <person name="Tsui H.-C.T."/>
            <person name="Winkler M.E."/>
        </authorList>
    </citation>
    <scope>NUCLEOTIDE SEQUENCE</scope>
</reference>